<evidence type="ECO:0000313" key="1">
    <source>
        <dbReference type="EMBL" id="KGO69348.1"/>
    </source>
</evidence>
<comment type="caution">
    <text evidence="1">The sequence shown here is derived from an EMBL/GenBank/DDBJ whole genome shotgun (WGS) entry which is preliminary data.</text>
</comment>
<keyword evidence="2" id="KW-1185">Reference proteome</keyword>
<gene>
    <name evidence="1" type="ORF">PITC_095300</name>
</gene>
<dbReference type="Proteomes" id="UP000030104">
    <property type="component" value="Unassembled WGS sequence"/>
</dbReference>
<dbReference type="EMBL" id="JQGA01001153">
    <property type="protein sequence ID" value="KGO69348.1"/>
    <property type="molecule type" value="Genomic_DNA"/>
</dbReference>
<dbReference type="PhylomeDB" id="A0A0A2KQV5"/>
<sequence>MLFSSHFDKLLAFKWTGLDPLSTSTRASDLFLYISAFTFPKEVHWVEF</sequence>
<proteinExistence type="predicted"/>
<dbReference type="HOGENOM" id="CLU_3160168_0_0_1"/>
<evidence type="ECO:0000313" key="2">
    <source>
        <dbReference type="Proteomes" id="UP000030104"/>
    </source>
</evidence>
<dbReference type="AlphaFoldDB" id="A0A0A2KQV5"/>
<organism evidence="1 2">
    <name type="scientific">Penicillium italicum</name>
    <name type="common">Blue mold</name>
    <dbReference type="NCBI Taxonomy" id="40296"/>
    <lineage>
        <taxon>Eukaryota</taxon>
        <taxon>Fungi</taxon>
        <taxon>Dikarya</taxon>
        <taxon>Ascomycota</taxon>
        <taxon>Pezizomycotina</taxon>
        <taxon>Eurotiomycetes</taxon>
        <taxon>Eurotiomycetidae</taxon>
        <taxon>Eurotiales</taxon>
        <taxon>Aspergillaceae</taxon>
        <taxon>Penicillium</taxon>
    </lineage>
</organism>
<dbReference type="OrthoDB" id="4349275at2759"/>
<accession>A0A0A2KQV5</accession>
<name>A0A0A2KQV5_PENIT</name>
<reference evidence="1 2" key="1">
    <citation type="journal article" date="2015" name="Mol. Plant Microbe Interact.">
        <title>Genome, transcriptome, and functional analyses of Penicillium expansum provide new insights into secondary metabolism and pathogenicity.</title>
        <authorList>
            <person name="Ballester A.R."/>
            <person name="Marcet-Houben M."/>
            <person name="Levin E."/>
            <person name="Sela N."/>
            <person name="Selma-Lazaro C."/>
            <person name="Carmona L."/>
            <person name="Wisniewski M."/>
            <person name="Droby S."/>
            <person name="Gonzalez-Candelas L."/>
            <person name="Gabaldon T."/>
        </authorList>
    </citation>
    <scope>NUCLEOTIDE SEQUENCE [LARGE SCALE GENOMIC DNA]</scope>
    <source>
        <strain evidence="1 2">PHI-1</strain>
    </source>
</reference>
<protein>
    <submittedName>
        <fullName evidence="1">Uncharacterized protein</fullName>
    </submittedName>
</protein>